<evidence type="ECO:0000313" key="2">
    <source>
        <dbReference type="Proteomes" id="UP001062846"/>
    </source>
</evidence>
<proteinExistence type="predicted"/>
<protein>
    <submittedName>
        <fullName evidence="1">Uncharacterized protein</fullName>
    </submittedName>
</protein>
<sequence length="365" mass="43454">MARLTNRERRKKRNRKALLAMLCMMIVVNSVLQLYLLIMDLIAERDRQRLRQKPHLRVNPNYYQHQIDALNRLVRQSDKTCHDQLRVNRYTFMTLCHLLTKNGLESSRNVTVVDKIAIFLWILSHHTKNRRTILQFWRSGETISRHFNSVLIAVLRLHKYLWYHPQPIPANEQDARWKWFKEFVVVTYNLYTRCLVGKALPQTQECLKTPCQLISCVGRYYLADVGYTNGPEILTPYRGQRYHINIWRQGHMPQSRESKARNVVERCFRVLNMRWEILRSYSFYPIRTQCRIITACCLLHNLIKCTMAVDPVEAECTTWEHANLHNVPPDEYIRILESTNQWTQMRDNLATQMYNDWLAHPGGGQ</sequence>
<name>A0ACC0MDR1_RHOML</name>
<gene>
    <name evidence="1" type="ORF">RHMOL_Rhmol09G0138700</name>
</gene>
<keyword evidence="2" id="KW-1185">Reference proteome</keyword>
<dbReference type="EMBL" id="CM046396">
    <property type="protein sequence ID" value="KAI8538891.1"/>
    <property type="molecule type" value="Genomic_DNA"/>
</dbReference>
<dbReference type="Proteomes" id="UP001062846">
    <property type="component" value="Chromosome 9"/>
</dbReference>
<comment type="caution">
    <text evidence="1">The sequence shown here is derived from an EMBL/GenBank/DDBJ whole genome shotgun (WGS) entry which is preliminary data.</text>
</comment>
<reference evidence="1" key="1">
    <citation type="submission" date="2022-02" db="EMBL/GenBank/DDBJ databases">
        <title>Plant Genome Project.</title>
        <authorList>
            <person name="Zhang R.-G."/>
        </authorList>
    </citation>
    <scope>NUCLEOTIDE SEQUENCE</scope>
    <source>
        <strain evidence="1">AT1</strain>
    </source>
</reference>
<evidence type="ECO:0000313" key="1">
    <source>
        <dbReference type="EMBL" id="KAI8538891.1"/>
    </source>
</evidence>
<organism evidence="1 2">
    <name type="scientific">Rhododendron molle</name>
    <name type="common">Chinese azalea</name>
    <name type="synonym">Azalea mollis</name>
    <dbReference type="NCBI Taxonomy" id="49168"/>
    <lineage>
        <taxon>Eukaryota</taxon>
        <taxon>Viridiplantae</taxon>
        <taxon>Streptophyta</taxon>
        <taxon>Embryophyta</taxon>
        <taxon>Tracheophyta</taxon>
        <taxon>Spermatophyta</taxon>
        <taxon>Magnoliopsida</taxon>
        <taxon>eudicotyledons</taxon>
        <taxon>Gunneridae</taxon>
        <taxon>Pentapetalae</taxon>
        <taxon>asterids</taxon>
        <taxon>Ericales</taxon>
        <taxon>Ericaceae</taxon>
        <taxon>Ericoideae</taxon>
        <taxon>Rhodoreae</taxon>
        <taxon>Rhododendron</taxon>
    </lineage>
</organism>
<accession>A0ACC0MDR1</accession>